<name>A0AAW1SAR7_9CHLO</name>
<feature type="region of interest" description="Disordered" evidence="1">
    <location>
        <begin position="782"/>
        <end position="1184"/>
    </location>
</feature>
<dbReference type="GO" id="GO:0006511">
    <property type="term" value="P:ubiquitin-dependent protein catabolic process"/>
    <property type="evidence" value="ECO:0007669"/>
    <property type="project" value="TreeGrafter"/>
</dbReference>
<evidence type="ECO:0000313" key="2">
    <source>
        <dbReference type="EMBL" id="KAK9842916.1"/>
    </source>
</evidence>
<feature type="compositionally biased region" description="Polar residues" evidence="1">
    <location>
        <begin position="311"/>
        <end position="320"/>
    </location>
</feature>
<organism evidence="2 3">
    <name type="scientific">Apatococcus lobatus</name>
    <dbReference type="NCBI Taxonomy" id="904363"/>
    <lineage>
        <taxon>Eukaryota</taxon>
        <taxon>Viridiplantae</taxon>
        <taxon>Chlorophyta</taxon>
        <taxon>core chlorophytes</taxon>
        <taxon>Trebouxiophyceae</taxon>
        <taxon>Chlorellales</taxon>
        <taxon>Chlorellaceae</taxon>
        <taxon>Apatococcus</taxon>
    </lineage>
</organism>
<dbReference type="PANTHER" id="PTHR15439">
    <property type="entry name" value="RETINOBLASTOMA-BINDING PROTEIN 6"/>
    <property type="match status" value="1"/>
</dbReference>
<feature type="compositionally biased region" description="Basic residues" evidence="1">
    <location>
        <begin position="790"/>
        <end position="810"/>
    </location>
</feature>
<feature type="compositionally biased region" description="Pro residues" evidence="1">
    <location>
        <begin position="1169"/>
        <end position="1181"/>
    </location>
</feature>
<feature type="region of interest" description="Disordered" evidence="1">
    <location>
        <begin position="224"/>
        <end position="256"/>
    </location>
</feature>
<feature type="compositionally biased region" description="Basic residues" evidence="1">
    <location>
        <begin position="1046"/>
        <end position="1076"/>
    </location>
</feature>
<feature type="compositionally biased region" description="Basic and acidic residues" evidence="1">
    <location>
        <begin position="911"/>
        <end position="927"/>
    </location>
</feature>
<feature type="compositionally biased region" description="Basic and acidic residues" evidence="1">
    <location>
        <begin position="1285"/>
        <end position="1308"/>
    </location>
</feature>
<feature type="compositionally biased region" description="Polar residues" evidence="1">
    <location>
        <begin position="1006"/>
        <end position="1017"/>
    </location>
</feature>
<feature type="compositionally biased region" description="Basic residues" evidence="1">
    <location>
        <begin position="409"/>
        <end position="439"/>
    </location>
</feature>
<dbReference type="GO" id="GO:0006397">
    <property type="term" value="P:mRNA processing"/>
    <property type="evidence" value="ECO:0007669"/>
    <property type="project" value="InterPro"/>
</dbReference>
<dbReference type="Proteomes" id="UP001438707">
    <property type="component" value="Unassembled WGS sequence"/>
</dbReference>
<feature type="compositionally biased region" description="Gly residues" evidence="1">
    <location>
        <begin position="144"/>
        <end position="153"/>
    </location>
</feature>
<feature type="compositionally biased region" description="Basic and acidic residues" evidence="1">
    <location>
        <begin position="811"/>
        <end position="824"/>
    </location>
</feature>
<feature type="compositionally biased region" description="Low complexity" evidence="1">
    <location>
        <begin position="874"/>
        <end position="898"/>
    </location>
</feature>
<feature type="compositionally biased region" description="Low complexity" evidence="1">
    <location>
        <begin position="1156"/>
        <end position="1168"/>
    </location>
</feature>
<feature type="compositionally biased region" description="Pro residues" evidence="1">
    <location>
        <begin position="673"/>
        <end position="685"/>
    </location>
</feature>
<dbReference type="InterPro" id="IPR033489">
    <property type="entry name" value="RBBP6"/>
</dbReference>
<dbReference type="GO" id="GO:0016567">
    <property type="term" value="P:protein ubiquitination"/>
    <property type="evidence" value="ECO:0007669"/>
    <property type="project" value="InterPro"/>
</dbReference>
<feature type="compositionally biased region" description="Low complexity" evidence="1">
    <location>
        <begin position="467"/>
        <end position="476"/>
    </location>
</feature>
<feature type="compositionally biased region" description="Basic and acidic residues" evidence="1">
    <location>
        <begin position="716"/>
        <end position="726"/>
    </location>
</feature>
<feature type="compositionally biased region" description="Low complexity" evidence="1">
    <location>
        <begin position="963"/>
        <end position="974"/>
    </location>
</feature>
<comment type="caution">
    <text evidence="2">The sequence shown here is derived from an EMBL/GenBank/DDBJ whole genome shotgun (WGS) entry which is preliminary data.</text>
</comment>
<feature type="compositionally biased region" description="Basic residues" evidence="1">
    <location>
        <begin position="451"/>
        <end position="466"/>
    </location>
</feature>
<protein>
    <submittedName>
        <fullName evidence="2">Uncharacterized protein</fullName>
    </submittedName>
</protein>
<proteinExistence type="predicted"/>
<sequence>MNGTIQFKRKSALHWDSVTFDGLFLTLRELQRAIALKKFPDSLEQAEQAIEVLEGDVKLTDPLKQIPHGSKVAIRFIRVEERRDFQNRRPAGTVISGPGQSQGPVAGAELFGQQADDLEAIQQRMAADEAAPAVTAGRGRGRGGRGGIGGSFGRGFSSRPATCRICGLPDHDAADCPHKDAERKTRVTGIPTANLVPDEKGTLLINGSIPARILPDEQAFQQYVGGSSSAQPPSLPQPASSTPPPTTLEGPPAEPPLALTQFAHADVPSHPLPAAAPALPQLAGEDMVFEDTAFEDSLPVAASRSPLPAKSPQQDPNESQVARLASLELRSKEADMERLLRKQNAMLEPLSMDEFKTLQRLSFEVEKGKQLREQRRLQREREQQARSKPSPPVARRPQRRASVSPSCGRSRRSRERSPVRTRRHAHRSRSRGHRRHRSRSSSGYSSDQHARRNSRRRPSYRSRRYRSTSPSRSPSYHGRDRGQRQATHKRPRTARAAVPMRTGLSSPSRSREPSREATPALAESPQRTPFDDFAAPPRASTPQLAGLEDHDEPLALNDAANKRPRVNRWASGATPTHQPDMALNQQQKQTGKTSVTGRISESVMASATEAEEPRKIRPVVPKAAAVSQPPGKLEGIKYKVPLDGLAHPELSAAAPQEQRPSKRKSKHTAADPAPLPSDPSQPPHPSGTGPPASTHADAAELSLPHDPLDEPPSSEPPDRRSLEQKAGHAVSVQDPDPTPRSSAVAPVAAAQPLSEAAQPSLLEDSVEDLMPVGLMPSAVAAGGVATKPAKEKHSKQKASKGKSSKGSKSRASKDEKHVRRKQEAAVKGPVPAEPNSKPQRVHTGTDGAGSSRHRSSRDLSGKEQAAPDADVPKARLAVQAADAAAVTRPPSRSPSRSRIVARAQSRSPSTHRFEGKTDRSSEQDGSSRRTAHPPALGGAAQKLAQASHSSRHRSKPEHDAKHAGPAGKAHAASPTRPQAGYDVSESQVAAGPAAAAAVEAAPARAQSCSKPSNATSQGHPGAHANGAAHTLAEQPGAASAEAGKIKKDKKHKKDKVKKEKKEKRHKEKSHKKHKHEPKSESEGDTAAPLLTSQAGQSGHDVCPQHFSGLVDYPSSSHEHHSGPALSGQTGLAPITKLPSATSLNSKHPSPAIFSNPLLQQPVPQLSPTSPSPTHPLQPPAPQAQVVWRSKPSENALNASFNNPLHEQPAAQNTRLDILSVPTVQPPTPSVSHVKPQCSGSAVVAWPVNEQPAAHPTHTSMPQAPTHPPTAPNYVAADIPPHGRAAVRDKHNASPDVDARLEHREEKPSSRSQKQQSRSSAFDRLGGKGREHQRRDTSRYRESSRSYDPSPRGFHHDKSAVLSRNKAQRQEAVAGVDPSDRWQNDQ</sequence>
<feature type="compositionally biased region" description="Low complexity" evidence="1">
    <location>
        <begin position="1018"/>
        <end position="1029"/>
    </location>
</feature>
<feature type="compositionally biased region" description="Polar residues" evidence="1">
    <location>
        <begin position="1138"/>
        <end position="1147"/>
    </location>
</feature>
<feature type="compositionally biased region" description="Low complexity" evidence="1">
    <location>
        <begin position="933"/>
        <end position="946"/>
    </location>
</feature>
<keyword evidence="3" id="KW-1185">Reference proteome</keyword>
<evidence type="ECO:0000313" key="3">
    <source>
        <dbReference type="Proteomes" id="UP001438707"/>
    </source>
</evidence>
<accession>A0AAW1SAR7</accession>
<feature type="compositionally biased region" description="Low complexity" evidence="1">
    <location>
        <begin position="1309"/>
        <end position="1319"/>
    </location>
</feature>
<dbReference type="PANTHER" id="PTHR15439:SF0">
    <property type="entry name" value="CELL DIVISION CYCLE AND APOPTOSIS REGULATOR PROTEIN 1-RELATED"/>
    <property type="match status" value="1"/>
</dbReference>
<dbReference type="Gene3D" id="3.10.20.90">
    <property type="entry name" value="Phosphatidylinositol 3-kinase Catalytic Subunit, Chain A, domain 1"/>
    <property type="match status" value="1"/>
</dbReference>
<feature type="compositionally biased region" description="Pro residues" evidence="1">
    <location>
        <begin position="233"/>
        <end position="246"/>
    </location>
</feature>
<feature type="region of interest" description="Disordered" evidence="1">
    <location>
        <begin position="363"/>
        <end position="764"/>
    </location>
</feature>
<reference evidence="2 3" key="1">
    <citation type="journal article" date="2024" name="Nat. Commun.">
        <title>Phylogenomics reveals the evolutionary origins of lichenization in chlorophyte algae.</title>
        <authorList>
            <person name="Puginier C."/>
            <person name="Libourel C."/>
            <person name="Otte J."/>
            <person name="Skaloud P."/>
            <person name="Haon M."/>
            <person name="Grisel S."/>
            <person name="Petersen M."/>
            <person name="Berrin J.G."/>
            <person name="Delaux P.M."/>
            <person name="Dal Grande F."/>
            <person name="Keller J."/>
        </authorList>
    </citation>
    <scope>NUCLEOTIDE SEQUENCE [LARGE SCALE GENOMIC DNA]</scope>
    <source>
        <strain evidence="2 3">SAG 2145</strain>
    </source>
</reference>
<feature type="region of interest" description="Disordered" evidence="1">
    <location>
        <begin position="129"/>
        <end position="153"/>
    </location>
</feature>
<dbReference type="GO" id="GO:0005634">
    <property type="term" value="C:nucleus"/>
    <property type="evidence" value="ECO:0007669"/>
    <property type="project" value="TreeGrafter"/>
</dbReference>
<feature type="compositionally biased region" description="Low complexity" evidence="1">
    <location>
        <begin position="739"/>
        <end position="750"/>
    </location>
</feature>
<evidence type="ECO:0000256" key="1">
    <source>
        <dbReference type="SAM" id="MobiDB-lite"/>
    </source>
</evidence>
<feature type="region of interest" description="Disordered" evidence="1">
    <location>
        <begin position="301"/>
        <end position="320"/>
    </location>
</feature>
<gene>
    <name evidence="2" type="ORF">WJX74_004388</name>
</gene>
<dbReference type="GO" id="GO:0061630">
    <property type="term" value="F:ubiquitin protein ligase activity"/>
    <property type="evidence" value="ECO:0007669"/>
    <property type="project" value="InterPro"/>
</dbReference>
<feature type="region of interest" description="Disordered" evidence="1">
    <location>
        <begin position="1251"/>
        <end position="1385"/>
    </location>
</feature>
<dbReference type="EMBL" id="JALJOS010000002">
    <property type="protein sequence ID" value="KAK9842916.1"/>
    <property type="molecule type" value="Genomic_DNA"/>
</dbReference>
<feature type="compositionally biased region" description="Basic and acidic residues" evidence="1">
    <location>
        <begin position="1324"/>
        <end position="1344"/>
    </location>
</feature>
<feature type="compositionally biased region" description="Polar residues" evidence="1">
    <location>
        <begin position="573"/>
        <end position="605"/>
    </location>
</feature>
<feature type="compositionally biased region" description="Low complexity" evidence="1">
    <location>
        <begin position="247"/>
        <end position="256"/>
    </location>
</feature>
<feature type="compositionally biased region" description="Basic and acidic residues" evidence="1">
    <location>
        <begin position="363"/>
        <end position="385"/>
    </location>
</feature>
<feature type="compositionally biased region" description="Low complexity" evidence="1">
    <location>
        <begin position="988"/>
        <end position="1005"/>
    </location>
</feature>